<protein>
    <submittedName>
        <fullName evidence="2">Uncharacterized protein</fullName>
    </submittedName>
</protein>
<reference evidence="2" key="2">
    <citation type="submission" date="2023-06" db="EMBL/GenBank/DDBJ databases">
        <authorList>
            <person name="Ma L."/>
            <person name="Liu K.-W."/>
            <person name="Li Z."/>
            <person name="Hsiao Y.-Y."/>
            <person name="Qi Y."/>
            <person name="Fu T."/>
            <person name="Tang G."/>
            <person name="Zhang D."/>
            <person name="Sun W.-H."/>
            <person name="Liu D.-K."/>
            <person name="Li Y."/>
            <person name="Chen G.-Z."/>
            <person name="Liu X.-D."/>
            <person name="Liao X.-Y."/>
            <person name="Jiang Y.-T."/>
            <person name="Yu X."/>
            <person name="Hao Y."/>
            <person name="Huang J."/>
            <person name="Zhao X.-W."/>
            <person name="Ke S."/>
            <person name="Chen Y.-Y."/>
            <person name="Wu W.-L."/>
            <person name="Hsu J.-L."/>
            <person name="Lin Y.-F."/>
            <person name="Huang M.-D."/>
            <person name="Li C.-Y."/>
            <person name="Huang L."/>
            <person name="Wang Z.-W."/>
            <person name="Zhao X."/>
            <person name="Zhong W.-Y."/>
            <person name="Peng D.-H."/>
            <person name="Ahmad S."/>
            <person name="Lan S."/>
            <person name="Zhang J.-S."/>
            <person name="Tsai W.-C."/>
            <person name="Van De Peer Y."/>
            <person name="Liu Z.-J."/>
        </authorList>
    </citation>
    <scope>NUCLEOTIDE SEQUENCE</scope>
    <source>
        <strain evidence="2">CP</strain>
        <tissue evidence="2">Leaves</tissue>
    </source>
</reference>
<dbReference type="EMBL" id="JAUJYO010000005">
    <property type="protein sequence ID" value="KAK1315731.1"/>
    <property type="molecule type" value="Genomic_DNA"/>
</dbReference>
<evidence type="ECO:0000256" key="1">
    <source>
        <dbReference type="SAM" id="Phobius"/>
    </source>
</evidence>
<keyword evidence="1" id="KW-0472">Membrane</keyword>
<dbReference type="Proteomes" id="UP001180020">
    <property type="component" value="Unassembled WGS sequence"/>
</dbReference>
<organism evidence="2 3">
    <name type="scientific">Acorus calamus</name>
    <name type="common">Sweet flag</name>
    <dbReference type="NCBI Taxonomy" id="4465"/>
    <lineage>
        <taxon>Eukaryota</taxon>
        <taxon>Viridiplantae</taxon>
        <taxon>Streptophyta</taxon>
        <taxon>Embryophyta</taxon>
        <taxon>Tracheophyta</taxon>
        <taxon>Spermatophyta</taxon>
        <taxon>Magnoliopsida</taxon>
        <taxon>Liliopsida</taxon>
        <taxon>Acoraceae</taxon>
        <taxon>Acorus</taxon>
    </lineage>
</organism>
<comment type="caution">
    <text evidence="2">The sequence shown here is derived from an EMBL/GenBank/DDBJ whole genome shotgun (WGS) entry which is preliminary data.</text>
</comment>
<accession>A0AAV9EQ91</accession>
<gene>
    <name evidence="2" type="ORF">QJS10_CPA05g01427</name>
</gene>
<name>A0AAV9EQ91_ACOCL</name>
<reference evidence="2" key="1">
    <citation type="journal article" date="2023" name="Nat. Commun.">
        <title>Diploid and tetraploid genomes of Acorus and the evolution of monocots.</title>
        <authorList>
            <person name="Ma L."/>
            <person name="Liu K.W."/>
            <person name="Li Z."/>
            <person name="Hsiao Y.Y."/>
            <person name="Qi Y."/>
            <person name="Fu T."/>
            <person name="Tang G.D."/>
            <person name="Zhang D."/>
            <person name="Sun W.H."/>
            <person name="Liu D.K."/>
            <person name="Li Y."/>
            <person name="Chen G.Z."/>
            <person name="Liu X.D."/>
            <person name="Liao X.Y."/>
            <person name="Jiang Y.T."/>
            <person name="Yu X."/>
            <person name="Hao Y."/>
            <person name="Huang J."/>
            <person name="Zhao X.W."/>
            <person name="Ke S."/>
            <person name="Chen Y.Y."/>
            <person name="Wu W.L."/>
            <person name="Hsu J.L."/>
            <person name="Lin Y.F."/>
            <person name="Huang M.D."/>
            <person name="Li C.Y."/>
            <person name="Huang L."/>
            <person name="Wang Z.W."/>
            <person name="Zhao X."/>
            <person name="Zhong W.Y."/>
            <person name="Peng D.H."/>
            <person name="Ahmad S."/>
            <person name="Lan S."/>
            <person name="Zhang J.S."/>
            <person name="Tsai W.C."/>
            <person name="Van de Peer Y."/>
            <person name="Liu Z.J."/>
        </authorList>
    </citation>
    <scope>NUCLEOTIDE SEQUENCE</scope>
    <source>
        <strain evidence="2">CP</strain>
    </source>
</reference>
<proteinExistence type="predicted"/>
<feature type="transmembrane region" description="Helical" evidence="1">
    <location>
        <begin position="6"/>
        <end position="25"/>
    </location>
</feature>
<keyword evidence="1" id="KW-1133">Transmembrane helix</keyword>
<dbReference type="AlphaFoldDB" id="A0AAV9EQ91"/>
<sequence>MGYEKYLIWGTLALKTQCFMWILILDKALTKANQMKWAQRAFGHGKMVGLAL</sequence>
<evidence type="ECO:0000313" key="3">
    <source>
        <dbReference type="Proteomes" id="UP001180020"/>
    </source>
</evidence>
<evidence type="ECO:0000313" key="2">
    <source>
        <dbReference type="EMBL" id="KAK1315731.1"/>
    </source>
</evidence>
<keyword evidence="1" id="KW-0812">Transmembrane</keyword>
<keyword evidence="3" id="KW-1185">Reference proteome</keyword>